<keyword evidence="3 4" id="KW-0804">Transcription</keyword>
<feature type="short sequence motif" description="PRPP-binding" evidence="4">
    <location>
        <begin position="99"/>
        <end position="111"/>
    </location>
</feature>
<keyword evidence="7" id="KW-1185">Reference proteome</keyword>
<dbReference type="InterPro" id="IPR000836">
    <property type="entry name" value="PRTase_dom"/>
</dbReference>
<comment type="catalytic activity">
    <reaction evidence="4">
        <text>UMP + diphosphate = 5-phospho-alpha-D-ribose 1-diphosphate + uracil</text>
        <dbReference type="Rhea" id="RHEA:13017"/>
        <dbReference type="ChEBI" id="CHEBI:17568"/>
        <dbReference type="ChEBI" id="CHEBI:33019"/>
        <dbReference type="ChEBI" id="CHEBI:57865"/>
        <dbReference type="ChEBI" id="CHEBI:58017"/>
        <dbReference type="EC" id="2.4.2.9"/>
    </reaction>
</comment>
<dbReference type="PANTHER" id="PTHR11608:SF0">
    <property type="entry name" value="BIFUNCTIONAL PROTEIN PYRR"/>
    <property type="match status" value="1"/>
</dbReference>
<dbReference type="PANTHER" id="PTHR11608">
    <property type="entry name" value="BIFUNCTIONAL PROTEIN PYRR"/>
    <property type="match status" value="1"/>
</dbReference>
<keyword evidence="4" id="KW-0328">Glycosyltransferase</keyword>
<dbReference type="Gene3D" id="3.40.50.2020">
    <property type="match status" value="1"/>
</dbReference>
<dbReference type="RefSeq" id="WP_151967165.1">
    <property type="nucleotide sequence ID" value="NZ_AP019860.1"/>
</dbReference>
<comment type="function">
    <text evidence="4">Regulates the transcription of the pyrimidine nucleotide (pyr) operon in response to exogenous pyrimidines.</text>
</comment>
<dbReference type="NCBIfam" id="NF003549">
    <property type="entry name" value="PRK05205.1-5"/>
    <property type="match status" value="1"/>
</dbReference>
<proteinExistence type="inferred from homology"/>
<evidence type="ECO:0000313" key="6">
    <source>
        <dbReference type="EMBL" id="BBM82940.1"/>
    </source>
</evidence>
<evidence type="ECO:0000313" key="7">
    <source>
        <dbReference type="Proteomes" id="UP000326354"/>
    </source>
</evidence>
<dbReference type="InterPro" id="IPR029057">
    <property type="entry name" value="PRTase-like"/>
</dbReference>
<evidence type="ECO:0000259" key="5">
    <source>
        <dbReference type="Pfam" id="PF00156"/>
    </source>
</evidence>
<dbReference type="InterPro" id="IPR023050">
    <property type="entry name" value="PyrR"/>
</dbReference>
<dbReference type="SUPFAM" id="SSF53271">
    <property type="entry name" value="PRTase-like"/>
    <property type="match status" value="1"/>
</dbReference>
<dbReference type="HAMAP" id="MF_01219">
    <property type="entry name" value="PyrR"/>
    <property type="match status" value="1"/>
</dbReference>
<comment type="similarity">
    <text evidence="1 4">Belongs to the purine/pyrimidine phosphoribosyltransferase family. PyrR subfamily.</text>
</comment>
<name>A0A5S9IKW5_UABAM</name>
<protein>
    <recommendedName>
        <fullName evidence="4">Bifunctional protein PyrR</fullName>
    </recommendedName>
    <domain>
        <recommendedName>
            <fullName evidence="4">Pyrimidine operon regulatory protein</fullName>
        </recommendedName>
    </domain>
    <domain>
        <recommendedName>
            <fullName evidence="4">Uracil phosphoribosyltransferase</fullName>
            <shortName evidence="4">UPRTase</shortName>
            <ecNumber evidence="4">2.4.2.9</ecNumber>
        </recommendedName>
    </domain>
</protein>
<evidence type="ECO:0000256" key="2">
    <source>
        <dbReference type="ARBA" id="ARBA00023015"/>
    </source>
</evidence>
<gene>
    <name evidence="4" type="primary">pyrR</name>
    <name evidence="6" type="ORF">UABAM_01283</name>
</gene>
<dbReference type="CDD" id="cd06223">
    <property type="entry name" value="PRTases_typeI"/>
    <property type="match status" value="1"/>
</dbReference>
<organism evidence="6 7">
    <name type="scientific">Uabimicrobium amorphum</name>
    <dbReference type="NCBI Taxonomy" id="2596890"/>
    <lineage>
        <taxon>Bacteria</taxon>
        <taxon>Pseudomonadati</taxon>
        <taxon>Planctomycetota</taxon>
        <taxon>Candidatus Uabimicrobiia</taxon>
        <taxon>Candidatus Uabimicrobiales</taxon>
        <taxon>Candidatus Uabimicrobiaceae</taxon>
        <taxon>Candidatus Uabimicrobium</taxon>
    </lineage>
</organism>
<dbReference type="GO" id="GO:0006355">
    <property type="term" value="P:regulation of DNA-templated transcription"/>
    <property type="evidence" value="ECO:0007669"/>
    <property type="project" value="UniProtKB-UniRule"/>
</dbReference>
<comment type="function">
    <text evidence="4">Also displays a weak uracil phosphoribosyltransferase activity which is not physiologically significant.</text>
</comment>
<evidence type="ECO:0000256" key="1">
    <source>
        <dbReference type="ARBA" id="ARBA00005565"/>
    </source>
</evidence>
<dbReference type="Pfam" id="PF00156">
    <property type="entry name" value="Pribosyltran"/>
    <property type="match status" value="1"/>
</dbReference>
<evidence type="ECO:0000256" key="3">
    <source>
        <dbReference type="ARBA" id="ARBA00023163"/>
    </source>
</evidence>
<dbReference type="OrthoDB" id="9802227at2"/>
<reference evidence="6 7" key="1">
    <citation type="submission" date="2019-08" db="EMBL/GenBank/DDBJ databases">
        <title>Complete genome sequence of Candidatus Uab amorphum.</title>
        <authorList>
            <person name="Shiratori T."/>
            <person name="Suzuki S."/>
            <person name="Kakizawa Y."/>
            <person name="Ishida K."/>
        </authorList>
    </citation>
    <scope>NUCLEOTIDE SEQUENCE [LARGE SCALE GENOMIC DNA]</scope>
    <source>
        <strain evidence="6 7">SRT547</strain>
    </source>
</reference>
<feature type="domain" description="Phosphoribosyltransferase" evidence="5">
    <location>
        <begin position="11"/>
        <end position="145"/>
    </location>
</feature>
<dbReference type="AlphaFoldDB" id="A0A5S9IKW5"/>
<dbReference type="EMBL" id="AP019860">
    <property type="protein sequence ID" value="BBM82940.1"/>
    <property type="molecule type" value="Genomic_DNA"/>
</dbReference>
<sequence length="182" mass="20647">MQLKEKTTIMDGVEINQVLNRLAAEIVEQSQEILLVGIHRRGVPLAKRLLTKINNLGNANTNLATIDISFYQEDLTQVAEQPIFKEFDCPTEDLSNKDIVLIDDVIYSGRTVLTAINEIMQKGLPNKITLAVLVDRGHRRFPIRPDYAGKLVPTRRSEHIKVMLEEIDGEDKVLIMEVENDE</sequence>
<accession>A0A5S9IKW5</accession>
<keyword evidence="4" id="KW-0808">Transferase</keyword>
<dbReference type="KEGG" id="uam:UABAM_01283"/>
<evidence type="ECO:0000256" key="4">
    <source>
        <dbReference type="HAMAP-Rule" id="MF_01219"/>
    </source>
</evidence>
<dbReference type="GO" id="GO:0004845">
    <property type="term" value="F:uracil phosphoribosyltransferase activity"/>
    <property type="evidence" value="ECO:0007669"/>
    <property type="project" value="UniProtKB-UniRule"/>
</dbReference>
<dbReference type="Proteomes" id="UP000326354">
    <property type="component" value="Chromosome"/>
</dbReference>
<keyword evidence="2 4" id="KW-0805">Transcription regulation</keyword>
<dbReference type="EC" id="2.4.2.9" evidence="4"/>
<dbReference type="InterPro" id="IPR050137">
    <property type="entry name" value="PyrR_bifunctional"/>
</dbReference>